<keyword evidence="3" id="KW-1185">Reference proteome</keyword>
<feature type="transmembrane region" description="Helical" evidence="1">
    <location>
        <begin position="77"/>
        <end position="98"/>
    </location>
</feature>
<feature type="transmembrane region" description="Helical" evidence="1">
    <location>
        <begin position="16"/>
        <end position="37"/>
    </location>
</feature>
<dbReference type="GO" id="GO:0005886">
    <property type="term" value="C:plasma membrane"/>
    <property type="evidence" value="ECO:0007669"/>
    <property type="project" value="UniProtKB-SubCell"/>
</dbReference>
<name>A0A934NDP5_9BACT</name>
<dbReference type="Proteomes" id="UP000612893">
    <property type="component" value="Unassembled WGS sequence"/>
</dbReference>
<evidence type="ECO:0000256" key="1">
    <source>
        <dbReference type="SAM" id="Phobius"/>
    </source>
</evidence>
<keyword evidence="1" id="KW-0472">Membrane</keyword>
<keyword evidence="1" id="KW-1133">Transmembrane helix</keyword>
<keyword evidence="1" id="KW-0812">Transmembrane</keyword>
<dbReference type="RefSeq" id="WP_338201852.1">
    <property type="nucleotide sequence ID" value="NZ_JAEKNR010000120.1"/>
</dbReference>
<sequence>MLAVLSQVVWRRRLSLLWWSLGVLGLDALLAVAYPTVRDNTELDKTFAGLPPAVQASLGLDAANLLTSPTGYLNSQYFANLLPIILLVFAIGLAAWSISGDEASGSLELLLANPVSRVRVALERAGALIVLLGILTIVAALGLVLLAPFTGLNKGLGGDRILAAAVATGLLALVFASVTFAVGAATGIRSLAITTSAILAVAFFVIEGLAEQVKALRPIREASPWHWLLHTDPLRHGLLWEAWLLPILVSLVLVGAATGFFARRDLH</sequence>
<accession>A0A934NDP5</accession>
<feature type="transmembrane region" description="Helical" evidence="1">
    <location>
        <begin position="161"/>
        <end position="184"/>
    </location>
</feature>
<protein>
    <submittedName>
        <fullName evidence="2">ABC transporter permease</fullName>
    </submittedName>
</protein>
<dbReference type="Pfam" id="PF12679">
    <property type="entry name" value="ABC2_membrane_2"/>
    <property type="match status" value="1"/>
</dbReference>
<evidence type="ECO:0000313" key="3">
    <source>
        <dbReference type="Proteomes" id="UP000612893"/>
    </source>
</evidence>
<proteinExistence type="predicted"/>
<evidence type="ECO:0000313" key="2">
    <source>
        <dbReference type="EMBL" id="MBJ7598657.1"/>
    </source>
</evidence>
<organism evidence="2 3">
    <name type="scientific">Candidatus Nephthysia bennettiae</name>
    <dbReference type="NCBI Taxonomy" id="3127016"/>
    <lineage>
        <taxon>Bacteria</taxon>
        <taxon>Bacillati</taxon>
        <taxon>Candidatus Dormiibacterota</taxon>
        <taxon>Candidatus Dormibacteria</taxon>
        <taxon>Candidatus Dormibacterales</taxon>
        <taxon>Candidatus Dormibacteraceae</taxon>
        <taxon>Candidatus Nephthysia</taxon>
    </lineage>
</organism>
<dbReference type="AlphaFoldDB" id="A0A934NDP5"/>
<comment type="caution">
    <text evidence="2">The sequence shown here is derived from an EMBL/GenBank/DDBJ whole genome shotgun (WGS) entry which is preliminary data.</text>
</comment>
<dbReference type="EMBL" id="JAEKNR010000120">
    <property type="protein sequence ID" value="MBJ7598657.1"/>
    <property type="molecule type" value="Genomic_DNA"/>
</dbReference>
<feature type="transmembrane region" description="Helical" evidence="1">
    <location>
        <begin position="127"/>
        <end position="149"/>
    </location>
</feature>
<dbReference type="PANTHER" id="PTHR37305:SF1">
    <property type="entry name" value="MEMBRANE PROTEIN"/>
    <property type="match status" value="1"/>
</dbReference>
<dbReference type="PANTHER" id="PTHR37305">
    <property type="entry name" value="INTEGRAL MEMBRANE PROTEIN-RELATED"/>
    <property type="match status" value="1"/>
</dbReference>
<reference evidence="2" key="1">
    <citation type="submission" date="2020-10" db="EMBL/GenBank/DDBJ databases">
        <title>Ca. Dormibacterota MAGs.</title>
        <authorList>
            <person name="Montgomery K."/>
        </authorList>
    </citation>
    <scope>NUCLEOTIDE SEQUENCE [LARGE SCALE GENOMIC DNA]</scope>
    <source>
        <strain evidence="2">SC8812_S17_10</strain>
    </source>
</reference>
<feature type="transmembrane region" description="Helical" evidence="1">
    <location>
        <begin position="191"/>
        <end position="210"/>
    </location>
</feature>
<gene>
    <name evidence="2" type="ORF">JF922_11310</name>
</gene>
<feature type="transmembrane region" description="Helical" evidence="1">
    <location>
        <begin position="243"/>
        <end position="262"/>
    </location>
</feature>